<evidence type="ECO:0000313" key="13">
    <source>
        <dbReference type="Proteomes" id="UP000251889"/>
    </source>
</evidence>
<dbReference type="Pfam" id="PF26550">
    <property type="entry name" value="Tricorn_2nd"/>
    <property type="match status" value="1"/>
</dbReference>
<evidence type="ECO:0000256" key="1">
    <source>
        <dbReference type="ARBA" id="ARBA00004496"/>
    </source>
</evidence>
<dbReference type="SUPFAM" id="SSF50156">
    <property type="entry name" value="PDZ domain-like"/>
    <property type="match status" value="1"/>
</dbReference>
<dbReference type="PANTHER" id="PTHR43253">
    <property type="entry name" value="TRICORN PROTEASE HOMOLOG 2-RELATED"/>
    <property type="match status" value="1"/>
</dbReference>
<evidence type="ECO:0000256" key="6">
    <source>
        <dbReference type="ARBA" id="ARBA00022825"/>
    </source>
</evidence>
<dbReference type="AlphaFoldDB" id="A0A364Y888"/>
<dbReference type="EC" id="3.4.21.-" evidence="7"/>
<dbReference type="Gene3D" id="2.30.42.10">
    <property type="match status" value="1"/>
</dbReference>
<evidence type="ECO:0000256" key="5">
    <source>
        <dbReference type="ARBA" id="ARBA00022801"/>
    </source>
</evidence>
<evidence type="ECO:0000256" key="10">
    <source>
        <dbReference type="SAM" id="SignalP"/>
    </source>
</evidence>
<feature type="active site" description="Nucleophile" evidence="8">
    <location>
        <position position="976"/>
    </location>
</feature>
<dbReference type="GO" id="GO:0008236">
    <property type="term" value="F:serine-type peptidase activity"/>
    <property type="evidence" value="ECO:0007669"/>
    <property type="project" value="UniProtKB-UniRule"/>
</dbReference>
<evidence type="ECO:0000256" key="2">
    <source>
        <dbReference type="ARBA" id="ARBA00008524"/>
    </source>
</evidence>
<evidence type="ECO:0000256" key="7">
    <source>
        <dbReference type="PIRNR" id="PIRNR036421"/>
    </source>
</evidence>
<dbReference type="Pfam" id="PF26549">
    <property type="entry name" value="Tricorn_N"/>
    <property type="match status" value="1"/>
</dbReference>
<feature type="compositionally biased region" description="Basic and acidic residues" evidence="9">
    <location>
        <begin position="548"/>
        <end position="569"/>
    </location>
</feature>
<comment type="subcellular location">
    <subcellularLocation>
        <location evidence="1 7">Cytoplasm</location>
    </subcellularLocation>
</comment>
<dbReference type="InterPro" id="IPR029045">
    <property type="entry name" value="ClpP/crotonase-like_dom_sf"/>
</dbReference>
<accession>A0A364Y888</accession>
<feature type="region of interest" description="Disordered" evidence="9">
    <location>
        <begin position="539"/>
        <end position="575"/>
    </location>
</feature>
<dbReference type="InterPro" id="IPR012393">
    <property type="entry name" value="Tricorn_protease"/>
</dbReference>
<dbReference type="RefSeq" id="WP_112744912.1">
    <property type="nucleotide sequence ID" value="NZ_QMFY01000001.1"/>
</dbReference>
<dbReference type="SUPFAM" id="SSF52096">
    <property type="entry name" value="ClpP/crotonase"/>
    <property type="match status" value="1"/>
</dbReference>
<dbReference type="GO" id="GO:0006508">
    <property type="term" value="P:proteolysis"/>
    <property type="evidence" value="ECO:0007669"/>
    <property type="project" value="UniProtKB-UniRule"/>
</dbReference>
<proteinExistence type="inferred from homology"/>
<evidence type="ECO:0000313" key="12">
    <source>
        <dbReference type="EMBL" id="RAW02695.1"/>
    </source>
</evidence>
<dbReference type="Gene3D" id="3.90.226.10">
    <property type="entry name" value="2-enoyl-CoA Hydratase, Chain A, domain 1"/>
    <property type="match status" value="1"/>
</dbReference>
<dbReference type="SUPFAM" id="SSF69304">
    <property type="entry name" value="Tricorn protease N-terminal domain"/>
    <property type="match status" value="2"/>
</dbReference>
<dbReference type="InterPro" id="IPR028204">
    <property type="entry name" value="Tricorn_C1"/>
</dbReference>
<feature type="signal peptide" evidence="10">
    <location>
        <begin position="1"/>
        <end position="19"/>
    </location>
</feature>
<dbReference type="OrthoDB" id="9815657at2"/>
<dbReference type="InterPro" id="IPR015943">
    <property type="entry name" value="WD40/YVTN_repeat-like_dom_sf"/>
</dbReference>
<dbReference type="InterPro" id="IPR029414">
    <property type="entry name" value="Tricorn_PDZ"/>
</dbReference>
<keyword evidence="10" id="KW-0732">Signal</keyword>
<comment type="function">
    <text evidence="7">Degrades oligopeptides.</text>
</comment>
<dbReference type="Gene3D" id="2.120.10.60">
    <property type="entry name" value="Tricorn protease N-terminal domain"/>
    <property type="match status" value="1"/>
</dbReference>
<dbReference type="PIRSF" id="PIRSF036421">
    <property type="entry name" value="Tricorn_protease"/>
    <property type="match status" value="1"/>
</dbReference>
<keyword evidence="3 7" id="KW-0963">Cytoplasm</keyword>
<keyword evidence="5 7" id="KW-0378">Hydrolase</keyword>
<sequence length="1086" mass="121738">MNRLLLIGLLCFGFHAANAQIHAGLFRYPDVSQTHIVFTYGNDLWIVQKSGGLAYRLSSPAGIESFPKFSPDGKSIAFTGNYDGNDDVYTMPMLGGVPTRVTYHGQSDRVIDWYPDGKNILFASPRESGRERFNQFFKAKATGGLPEKLPLPYGEFASFSPDGKQIALTFRSQVFRNWKRYRGGWNAAIHTFNLETYASENISLNSNTADELPMWSGTSIFFLSDRGNEKRMNLWEYSTTNKSFKQITQFADVDVHYPSLGQGEIVFEAGGKLYLYNIADAKYQEVKVDVVTDGMRLKPSVVSAGTPVHVGIAGDANRVLAEAHGEIFTLPTENGFVKNITQSSGAFERYPSYSPDGKHIAYWSDKSGEYELTLRETKNISVEKKLTSYGPGFRYHLFWSPDSKKIAFIDKAMKIKIFDLATNQTTEVDQGLRMMHGGLEGFSASWSADSRWLTYDRDVDNYHQGVFLYDYQSKKLYPVTSGYYNAFEPYFDPEGKYLYLLTSNFFEPSYSDFDNTFIYTNSTKLAAIALKKTTQSPLFAQNDEVNEKEEKTEEPSKEKDKKGKDDKSEAAPAKKVSPVDIDIDGLESRLVVLPPSPGNYGNVTAVKGKIIYHHFANTGASDRKRFLKYFDLKKREEKTIMENVDGYQLSADGNKLLIDKEGGLFVIKPEENQKTEKKIRTDEMQLLVDPQEEWTQILTDAWRLQRDYFYDATMHGVDWNKIKTQYLAMLKGALTREEVNFILGEMIGELNASHTYKGGGSEESAKSVAVGYLGIDWQTDGEFYKVKRIVRGAPWDAEVRSPLDAPGINIQEGNYILAINGIKLSTTSDPFAAFQGLSGKTIEITYNTTASLVGAKTAVVETLKDESRLRHLEWIEQNRKRVEVATNGNAGYVYVRSTGIDGQNELIRQLNAQLNKKSLVVDERFNSGGQIPDRFIEMLNRPPLVFWATRDGQSWPWPPAGHFGPKVMLINGWSGSGGDAFPDYFRKTGLGPLIGARTWGGLIGISGVPQLIDGGSITVPTFRMYNLDGTWFKEGHGVDPDISVPEDLTQAASGKDAQLERAIVEIESLLKTKKFTAPKTPAYEVR</sequence>
<keyword evidence="4 7" id="KW-0645">Protease</keyword>
<dbReference type="InterPro" id="IPR005151">
    <property type="entry name" value="Tail-specific_protease"/>
</dbReference>
<evidence type="ECO:0000259" key="11">
    <source>
        <dbReference type="SMART" id="SM00245"/>
    </source>
</evidence>
<dbReference type="InterPro" id="IPR036034">
    <property type="entry name" value="PDZ_sf"/>
</dbReference>
<keyword evidence="6 7" id="KW-0720">Serine protease</keyword>
<keyword evidence="13" id="KW-1185">Reference proteome</keyword>
<feature type="domain" description="Tail specific protease" evidence="11">
    <location>
        <begin position="856"/>
        <end position="1045"/>
    </location>
</feature>
<evidence type="ECO:0000256" key="3">
    <source>
        <dbReference type="ARBA" id="ARBA00022490"/>
    </source>
</evidence>
<dbReference type="Gene3D" id="2.130.10.10">
    <property type="entry name" value="YVTN repeat-like/Quinoprotein amine dehydrogenase"/>
    <property type="match status" value="1"/>
</dbReference>
<dbReference type="Pfam" id="PF14685">
    <property type="entry name" value="PDZ_Tricorn"/>
    <property type="match status" value="1"/>
</dbReference>
<organism evidence="12 13">
    <name type="scientific">Pseudochryseolinea flava</name>
    <dbReference type="NCBI Taxonomy" id="2059302"/>
    <lineage>
        <taxon>Bacteria</taxon>
        <taxon>Pseudomonadati</taxon>
        <taxon>Bacteroidota</taxon>
        <taxon>Cytophagia</taxon>
        <taxon>Cytophagales</taxon>
        <taxon>Fulvivirgaceae</taxon>
        <taxon>Pseudochryseolinea</taxon>
    </lineage>
</organism>
<dbReference type="CDD" id="cd07562">
    <property type="entry name" value="Peptidase_S41_TRI"/>
    <property type="match status" value="1"/>
</dbReference>
<feature type="active site" description="Charge relay system" evidence="8">
    <location>
        <position position="754"/>
    </location>
</feature>
<gene>
    <name evidence="12" type="ORF">DQQ10_00885</name>
</gene>
<comment type="caution">
    <text evidence="12">The sequence shown here is derived from an EMBL/GenBank/DDBJ whole genome shotgun (WGS) entry which is preliminary data.</text>
</comment>
<feature type="chain" id="PRO_5016710279" description="Tricorn protease homolog" evidence="10">
    <location>
        <begin position="20"/>
        <end position="1086"/>
    </location>
</feature>
<dbReference type="SMART" id="SM00245">
    <property type="entry name" value="TSPc"/>
    <property type="match status" value="1"/>
</dbReference>
<dbReference type="EMBL" id="QMFY01000001">
    <property type="protein sequence ID" value="RAW02695.1"/>
    <property type="molecule type" value="Genomic_DNA"/>
</dbReference>
<dbReference type="PANTHER" id="PTHR43253:SF1">
    <property type="entry name" value="TRICORN PROTEASE HOMOLOG 2-RELATED"/>
    <property type="match status" value="1"/>
</dbReference>
<evidence type="ECO:0000256" key="4">
    <source>
        <dbReference type="ARBA" id="ARBA00022670"/>
    </source>
</evidence>
<dbReference type="Gene3D" id="3.30.750.44">
    <property type="match status" value="1"/>
</dbReference>
<dbReference type="GO" id="GO:0005737">
    <property type="term" value="C:cytoplasm"/>
    <property type="evidence" value="ECO:0007669"/>
    <property type="project" value="UniProtKB-SubCell"/>
</dbReference>
<feature type="active site" description="Charge relay system" evidence="8">
    <location>
        <position position="1034"/>
    </location>
</feature>
<protein>
    <recommendedName>
        <fullName evidence="7">Tricorn protease homolog</fullName>
        <ecNumber evidence="7">3.4.21.-</ecNumber>
    </recommendedName>
</protein>
<dbReference type="Pfam" id="PF14684">
    <property type="entry name" value="Tricorn_C1"/>
    <property type="match status" value="1"/>
</dbReference>
<dbReference type="Proteomes" id="UP000251889">
    <property type="component" value="Unassembled WGS sequence"/>
</dbReference>
<evidence type="ECO:0000256" key="8">
    <source>
        <dbReference type="PIRSR" id="PIRSR036421-1"/>
    </source>
</evidence>
<dbReference type="Pfam" id="PF03572">
    <property type="entry name" value="Peptidase_S41"/>
    <property type="match status" value="1"/>
</dbReference>
<comment type="similarity">
    <text evidence="2 7">Belongs to the peptidase S41B family.</text>
</comment>
<name>A0A364Y888_9BACT</name>
<reference evidence="12 13" key="1">
    <citation type="submission" date="2018-06" db="EMBL/GenBank/DDBJ databases">
        <title>Chryseolinea flavus sp. nov., a member of the phylum Bacteroidetes isolated from soil.</title>
        <authorList>
            <person name="Li Y."/>
            <person name="Wang J."/>
        </authorList>
    </citation>
    <scope>NUCLEOTIDE SEQUENCE [LARGE SCALE GENOMIC DNA]</scope>
    <source>
        <strain evidence="12 13">SDU1-6</strain>
    </source>
</reference>
<evidence type="ECO:0000256" key="9">
    <source>
        <dbReference type="SAM" id="MobiDB-lite"/>
    </source>
</evidence>